<comment type="similarity">
    <text evidence="1">Belongs to the 4-hydroxybenzoyl-CoA thioesterase family.</text>
</comment>
<dbReference type="EMBL" id="CP145316">
    <property type="protein sequence ID" value="XAM18779.1"/>
    <property type="molecule type" value="Genomic_DNA"/>
</dbReference>
<dbReference type="PANTHER" id="PTHR31793:SF37">
    <property type="entry name" value="ACYL-COA THIOESTER HYDROLASE YBGC"/>
    <property type="match status" value="1"/>
</dbReference>
<dbReference type="PIRSF" id="PIRSF003230">
    <property type="entry name" value="YbgC"/>
    <property type="match status" value="1"/>
</dbReference>
<keyword evidence="4" id="KW-1185">Reference proteome</keyword>
<dbReference type="RefSeq" id="WP_300447938.1">
    <property type="nucleotide sequence ID" value="NZ_CP145316.1"/>
</dbReference>
<dbReference type="PROSITE" id="PS01328">
    <property type="entry name" value="4HBCOA_THIOESTERASE"/>
    <property type="match status" value="1"/>
</dbReference>
<dbReference type="PANTHER" id="PTHR31793">
    <property type="entry name" value="4-HYDROXYBENZOYL-COA THIOESTERASE FAMILY MEMBER"/>
    <property type="match status" value="1"/>
</dbReference>
<dbReference type="CDD" id="cd00586">
    <property type="entry name" value="4HBT"/>
    <property type="match status" value="1"/>
</dbReference>
<dbReference type="InterPro" id="IPR008272">
    <property type="entry name" value="HB-CoA_thioesterase_AS"/>
</dbReference>
<dbReference type="SUPFAM" id="SSF54637">
    <property type="entry name" value="Thioesterase/thiol ester dehydrase-isomerase"/>
    <property type="match status" value="1"/>
</dbReference>
<gene>
    <name evidence="3" type="ORF">V3I05_03605</name>
</gene>
<dbReference type="InterPro" id="IPR006684">
    <property type="entry name" value="YbgC/YbaW"/>
</dbReference>
<dbReference type="InterPro" id="IPR050563">
    <property type="entry name" value="4-hydroxybenzoyl-CoA_TE"/>
</dbReference>
<proteinExistence type="inferred from homology"/>
<organism evidence="3 4">
    <name type="scientific">Helicobacter mastomyrinus</name>
    <dbReference type="NCBI Taxonomy" id="287948"/>
    <lineage>
        <taxon>Bacteria</taxon>
        <taxon>Pseudomonadati</taxon>
        <taxon>Campylobacterota</taxon>
        <taxon>Epsilonproteobacteria</taxon>
        <taxon>Campylobacterales</taxon>
        <taxon>Helicobacteraceae</taxon>
        <taxon>Helicobacter</taxon>
    </lineage>
</organism>
<dbReference type="Pfam" id="PF13279">
    <property type="entry name" value="4HBT_2"/>
    <property type="match status" value="1"/>
</dbReference>
<dbReference type="NCBIfam" id="TIGR00051">
    <property type="entry name" value="YbgC/FadM family acyl-CoA thioesterase"/>
    <property type="match status" value="1"/>
</dbReference>
<accession>A0ABZ3F6J8</accession>
<evidence type="ECO:0000256" key="1">
    <source>
        <dbReference type="ARBA" id="ARBA00005953"/>
    </source>
</evidence>
<keyword evidence="2" id="KW-0378">Hydrolase</keyword>
<name>A0ABZ3F6J8_9HELI</name>
<reference evidence="3 4" key="1">
    <citation type="submission" date="2024-02" db="EMBL/GenBank/DDBJ databases">
        <title>Genome and pathogenicity analysis of Helicobacter mastomyrinus isolated from mice.</title>
        <authorList>
            <person name="Zhu L."/>
        </authorList>
    </citation>
    <scope>NUCLEOTIDE SEQUENCE [LARGE SCALE GENOMIC DNA]</scope>
    <source>
        <strain evidence="3 4">Hm-17</strain>
    </source>
</reference>
<dbReference type="Gene3D" id="3.10.129.10">
    <property type="entry name" value="Hotdog Thioesterase"/>
    <property type="match status" value="1"/>
</dbReference>
<evidence type="ECO:0000313" key="4">
    <source>
        <dbReference type="Proteomes" id="UP001434737"/>
    </source>
</evidence>
<sequence>MKAYRVRVYFEDTDCGGIVYHTNYLKYCERARSELFFAQSMQPFMDKSGFVLKNMQADFVSSAYLGDILEVRSTLLECKNVSVIIAQDIYRIYDALTQKNDEKLIFKAQISLAFVDVALAKPCKIPPYMREILLTLGKNNES</sequence>
<evidence type="ECO:0000256" key="2">
    <source>
        <dbReference type="ARBA" id="ARBA00022801"/>
    </source>
</evidence>
<evidence type="ECO:0000313" key="3">
    <source>
        <dbReference type="EMBL" id="XAM18779.1"/>
    </source>
</evidence>
<dbReference type="Proteomes" id="UP001434737">
    <property type="component" value="Chromosome"/>
</dbReference>
<dbReference type="InterPro" id="IPR029069">
    <property type="entry name" value="HotDog_dom_sf"/>
</dbReference>
<protein>
    <submittedName>
        <fullName evidence="3">Thioesterase family protein</fullName>
    </submittedName>
</protein>